<accession>A0A517LRD8</accession>
<feature type="region of interest" description="Disordered" evidence="1">
    <location>
        <begin position="19"/>
        <end position="121"/>
    </location>
</feature>
<protein>
    <submittedName>
        <fullName evidence="2">Uncharacterized protein</fullName>
    </submittedName>
</protein>
<feature type="compositionally biased region" description="Basic and acidic residues" evidence="1">
    <location>
        <begin position="74"/>
        <end position="121"/>
    </location>
</feature>
<gene>
    <name evidence="2" type="ORF">FKW77_005417</name>
</gene>
<sequence>MIARRSFQTEKVAFEDFNCEIATPPSRSQEKIKSPTSAMSPSQTAEHFGLTSLPKGTVSCRGEPIFEDATSPDSSKKSAGENKNEQHIKWKGEDPKDAQERQQRKDSAQEIIAKEEEVGKRNMMERLKDIVEQKGDSENKQHHETLAISFLSATRFKRHVPNGWEEELLAMFVEENKSPVQG</sequence>
<evidence type="ECO:0000256" key="1">
    <source>
        <dbReference type="SAM" id="MobiDB-lite"/>
    </source>
</evidence>
<proteinExistence type="predicted"/>
<dbReference type="Proteomes" id="UP000316270">
    <property type="component" value="Chromosome 19"/>
</dbReference>
<dbReference type="AlphaFoldDB" id="A0A517LRD8"/>
<evidence type="ECO:0000313" key="2">
    <source>
        <dbReference type="EMBL" id="QDS78179.1"/>
    </source>
</evidence>
<evidence type="ECO:0000313" key="3">
    <source>
        <dbReference type="Proteomes" id="UP000316270"/>
    </source>
</evidence>
<feature type="compositionally biased region" description="Polar residues" evidence="1">
    <location>
        <begin position="34"/>
        <end position="45"/>
    </location>
</feature>
<reference evidence="2 3" key="1">
    <citation type="submission" date="2019-07" db="EMBL/GenBank/DDBJ databases">
        <title>Finished genome of Venturia effusa.</title>
        <authorList>
            <person name="Young C.A."/>
            <person name="Cox M.P."/>
            <person name="Ganley A.R.D."/>
            <person name="David W.J."/>
        </authorList>
    </citation>
    <scope>NUCLEOTIDE SEQUENCE [LARGE SCALE GENOMIC DNA]</scope>
    <source>
        <strain evidence="3">albino</strain>
    </source>
</reference>
<dbReference type="OrthoDB" id="3940971at2759"/>
<name>A0A517LRD8_9PEZI</name>
<organism evidence="2 3">
    <name type="scientific">Venturia effusa</name>
    <dbReference type="NCBI Taxonomy" id="50376"/>
    <lineage>
        <taxon>Eukaryota</taxon>
        <taxon>Fungi</taxon>
        <taxon>Dikarya</taxon>
        <taxon>Ascomycota</taxon>
        <taxon>Pezizomycotina</taxon>
        <taxon>Dothideomycetes</taxon>
        <taxon>Pleosporomycetidae</taxon>
        <taxon>Venturiales</taxon>
        <taxon>Venturiaceae</taxon>
        <taxon>Venturia</taxon>
    </lineage>
</organism>
<dbReference type="EMBL" id="CP042203">
    <property type="protein sequence ID" value="QDS78179.1"/>
    <property type="molecule type" value="Genomic_DNA"/>
</dbReference>
<keyword evidence="3" id="KW-1185">Reference proteome</keyword>